<accession>A0A074MUI2</accession>
<feature type="binding site" evidence="8">
    <location>
        <position position="111"/>
    </location>
    <ligand>
        <name>Cu cation</name>
        <dbReference type="ChEBI" id="CHEBI:23378"/>
    </ligand>
</feature>
<evidence type="ECO:0000259" key="9">
    <source>
        <dbReference type="Pfam" id="PF00127"/>
    </source>
</evidence>
<dbReference type="InterPro" id="IPR001235">
    <property type="entry name" value="Copper_blue_Plastocyanin"/>
</dbReference>
<dbReference type="InterPro" id="IPR000923">
    <property type="entry name" value="BlueCu_1"/>
</dbReference>
<keyword evidence="6" id="KW-0249">Electron transport</keyword>
<dbReference type="InterPro" id="IPR028871">
    <property type="entry name" value="BlueCu_1_BS"/>
</dbReference>
<dbReference type="InterPro" id="IPR008972">
    <property type="entry name" value="Cupredoxin"/>
</dbReference>
<feature type="binding site" evidence="8">
    <location>
        <position position="65"/>
    </location>
    <ligand>
        <name>Cu cation</name>
        <dbReference type="ChEBI" id="CHEBI:23378"/>
    </ligand>
</feature>
<dbReference type="EMBL" id="JMIX01000015">
    <property type="protein sequence ID" value="KEO89282.1"/>
    <property type="molecule type" value="Genomic_DNA"/>
</dbReference>
<evidence type="ECO:0000256" key="4">
    <source>
        <dbReference type="ARBA" id="ARBA00022723"/>
    </source>
</evidence>
<dbReference type="Proteomes" id="UP000027866">
    <property type="component" value="Unassembled WGS sequence"/>
</dbReference>
<dbReference type="PATRIC" id="fig|39960.10.peg.2804"/>
<dbReference type="Pfam" id="PF00127">
    <property type="entry name" value="Copper-bind"/>
    <property type="match status" value="1"/>
</dbReference>
<dbReference type="KEGG" id="elq:Ga0102493_11556"/>
<protein>
    <recommendedName>
        <fullName evidence="2">Pseudoazurin</fullName>
    </recommendedName>
</protein>
<evidence type="ECO:0000256" key="5">
    <source>
        <dbReference type="ARBA" id="ARBA00022764"/>
    </source>
</evidence>
<dbReference type="PROSITE" id="PS00196">
    <property type="entry name" value="COPPER_BLUE"/>
    <property type="match status" value="1"/>
</dbReference>
<organism evidence="10 11">
    <name type="scientific">Erythrobacter litoralis</name>
    <dbReference type="NCBI Taxonomy" id="39960"/>
    <lineage>
        <taxon>Bacteria</taxon>
        <taxon>Pseudomonadati</taxon>
        <taxon>Pseudomonadota</taxon>
        <taxon>Alphaproteobacteria</taxon>
        <taxon>Sphingomonadales</taxon>
        <taxon>Erythrobacteraceae</taxon>
        <taxon>Erythrobacter/Porphyrobacter group</taxon>
        <taxon>Erythrobacter</taxon>
    </lineage>
</organism>
<feature type="domain" description="Blue (type 1) copper" evidence="9">
    <location>
        <begin position="36"/>
        <end position="117"/>
    </location>
</feature>
<comment type="subcellular location">
    <subcellularLocation>
        <location evidence="1">Periplasm</location>
    </subcellularLocation>
</comment>
<feature type="binding site" evidence="8">
    <location>
        <position position="103"/>
    </location>
    <ligand>
        <name>Cu cation</name>
        <dbReference type="ChEBI" id="CHEBI:23378"/>
    </ligand>
</feature>
<evidence type="ECO:0000313" key="10">
    <source>
        <dbReference type="EMBL" id="KEO89282.1"/>
    </source>
</evidence>
<keyword evidence="4 8" id="KW-0479">Metal-binding</keyword>
<name>A0A074MUI2_9SPHN</name>
<sequence>MLDRRAAILGSAAAFALSGSRLFAQPQGHVVEMTGRPGGDMSFSPRILRIASGDTVTFRPADPSHSCLSTPGMLPEGAEGWRGSIGKPVTVTFDKPGFYGFHCLPHRSLGMVGLVIVDGSGRDANLAAAKAVKHPGKAAGVWKEIWLETEV</sequence>
<dbReference type="PRINTS" id="PR00155">
    <property type="entry name" value="AMICYANIN"/>
</dbReference>
<gene>
    <name evidence="10" type="ORF">EH32_03905</name>
</gene>
<proteinExistence type="predicted"/>
<comment type="caution">
    <text evidence="10">The sequence shown here is derived from an EMBL/GenBank/DDBJ whole genome shotgun (WGS) entry which is preliminary data.</text>
</comment>
<keyword evidence="3" id="KW-0813">Transport</keyword>
<evidence type="ECO:0000256" key="3">
    <source>
        <dbReference type="ARBA" id="ARBA00022448"/>
    </source>
</evidence>
<dbReference type="CDD" id="cd04218">
    <property type="entry name" value="Pseudoazurin"/>
    <property type="match status" value="1"/>
</dbReference>
<evidence type="ECO:0000256" key="8">
    <source>
        <dbReference type="PIRSR" id="PIRSR602386-1"/>
    </source>
</evidence>
<feature type="binding site" evidence="8">
    <location>
        <position position="106"/>
    </location>
    <ligand>
        <name>Cu cation</name>
        <dbReference type="ChEBI" id="CHEBI:23378"/>
    </ligand>
</feature>
<evidence type="ECO:0000256" key="7">
    <source>
        <dbReference type="ARBA" id="ARBA00023008"/>
    </source>
</evidence>
<dbReference type="GO" id="GO:0005507">
    <property type="term" value="F:copper ion binding"/>
    <property type="evidence" value="ECO:0007669"/>
    <property type="project" value="InterPro"/>
</dbReference>
<dbReference type="OrthoDB" id="7510199at2"/>
<dbReference type="GO" id="GO:0042597">
    <property type="term" value="C:periplasmic space"/>
    <property type="evidence" value="ECO:0007669"/>
    <property type="project" value="UniProtKB-SubCell"/>
</dbReference>
<keyword evidence="7 8" id="KW-0186">Copper</keyword>
<dbReference type="Gene3D" id="2.60.40.420">
    <property type="entry name" value="Cupredoxins - blue copper proteins"/>
    <property type="match status" value="1"/>
</dbReference>
<evidence type="ECO:0000256" key="6">
    <source>
        <dbReference type="ARBA" id="ARBA00022982"/>
    </source>
</evidence>
<dbReference type="PRINTS" id="PR00156">
    <property type="entry name" value="COPPERBLUE"/>
</dbReference>
<dbReference type="InterPro" id="IPR012745">
    <property type="entry name" value="Pseudoazurin"/>
</dbReference>
<evidence type="ECO:0000313" key="11">
    <source>
        <dbReference type="Proteomes" id="UP000027866"/>
    </source>
</evidence>
<keyword evidence="5" id="KW-0574">Periplasm</keyword>
<dbReference type="AlphaFoldDB" id="A0A074MUI2"/>
<dbReference type="GO" id="GO:0009055">
    <property type="term" value="F:electron transfer activity"/>
    <property type="evidence" value="ECO:0007669"/>
    <property type="project" value="InterPro"/>
</dbReference>
<dbReference type="InterPro" id="IPR002386">
    <property type="entry name" value="Amicyanin/Pseudoazurin"/>
</dbReference>
<keyword evidence="11" id="KW-1185">Reference proteome</keyword>
<evidence type="ECO:0000256" key="2">
    <source>
        <dbReference type="ARBA" id="ARBA00016984"/>
    </source>
</evidence>
<evidence type="ECO:0000256" key="1">
    <source>
        <dbReference type="ARBA" id="ARBA00004418"/>
    </source>
</evidence>
<reference evidence="10 11" key="1">
    <citation type="submission" date="2014-04" db="EMBL/GenBank/DDBJ databases">
        <title>A comprehensive comparison of genomes of Erythrobacter spp. Strains.</title>
        <authorList>
            <person name="Zheng Q."/>
        </authorList>
    </citation>
    <scope>NUCLEOTIDE SEQUENCE [LARGE SCALE GENOMIC DNA]</scope>
    <source>
        <strain evidence="10 11">DSM 8509</strain>
    </source>
</reference>
<comment type="cofactor">
    <cofactor evidence="8">
        <name>Cu cation</name>
        <dbReference type="ChEBI" id="CHEBI:23378"/>
    </cofactor>
    <text evidence="8">Binds 1 copper ion per subunit.</text>
</comment>
<dbReference type="SUPFAM" id="SSF49503">
    <property type="entry name" value="Cupredoxins"/>
    <property type="match status" value="1"/>
</dbReference>